<evidence type="ECO:0000313" key="2">
    <source>
        <dbReference type="Proteomes" id="UP000002300"/>
    </source>
</evidence>
<dbReference type="KEGG" id="bcy:Bcer98_2314"/>
<accession>A7GR02</accession>
<organism evidence="1 2">
    <name type="scientific">Bacillus cytotoxicus (strain DSM 22905 / CIP 110041 / 391-98 / NVH 391-98)</name>
    <dbReference type="NCBI Taxonomy" id="315749"/>
    <lineage>
        <taxon>Bacteria</taxon>
        <taxon>Bacillati</taxon>
        <taxon>Bacillota</taxon>
        <taxon>Bacilli</taxon>
        <taxon>Bacillales</taxon>
        <taxon>Bacillaceae</taxon>
        <taxon>Bacillus</taxon>
        <taxon>Bacillus cereus group</taxon>
    </lineage>
</organism>
<name>A7GR02_BACCN</name>
<dbReference type="STRING" id="315749.Bcer98_2314"/>
<dbReference type="EMBL" id="CP000764">
    <property type="protein sequence ID" value="ABS22560.1"/>
    <property type="molecule type" value="Genomic_DNA"/>
</dbReference>
<protein>
    <submittedName>
        <fullName evidence="1">Uncharacterized protein</fullName>
    </submittedName>
</protein>
<gene>
    <name evidence="1" type="ordered locus">Bcer98_2314</name>
</gene>
<dbReference type="AlphaFoldDB" id="A7GR02"/>
<dbReference type="Proteomes" id="UP000002300">
    <property type="component" value="Chromosome"/>
</dbReference>
<dbReference type="eggNOG" id="ENOG5030DZG">
    <property type="taxonomic scope" value="Bacteria"/>
</dbReference>
<evidence type="ECO:0000313" key="1">
    <source>
        <dbReference type="EMBL" id="ABS22560.1"/>
    </source>
</evidence>
<sequence>MLSLLFETGYTKLEHTFLMITYSKEIEQMVYDTKVISWNESLKQLQRRYTNQPVDRKQFEEVELMEFFRDNDYISLPTHISGLSTERFTSYSIFTTEDKDRKVGTLIIEYLEDDHHILRIEQLYFV</sequence>
<proteinExistence type="predicted"/>
<dbReference type="HOGENOM" id="CLU_161839_0_0_9"/>
<reference evidence="1 2" key="1">
    <citation type="journal article" date="2008" name="Chem. Biol. Interact.">
        <title>Extending the Bacillus cereus group genomics to putative food-borne pathogens of different toxicity.</title>
        <authorList>
            <person name="Lapidus A."/>
            <person name="Goltsman E."/>
            <person name="Auger S."/>
            <person name="Galleron N."/>
            <person name="Segurens B."/>
            <person name="Dossat C."/>
            <person name="Land M.L."/>
            <person name="Broussolle V."/>
            <person name="Brillard J."/>
            <person name="Guinebretiere M.H."/>
            <person name="Sanchis V."/>
            <person name="Nguen-The C."/>
            <person name="Lereclus D."/>
            <person name="Richardson P."/>
            <person name="Wincker P."/>
            <person name="Weissenbach J."/>
            <person name="Ehrlich S.D."/>
            <person name="Sorokin A."/>
        </authorList>
    </citation>
    <scope>NUCLEOTIDE SEQUENCE [LARGE SCALE GENOMIC DNA]</scope>
    <source>
        <strain evidence="2">DSM 22905 / CIP 110041 / 391-98 / NVH 391-98</strain>
    </source>
</reference>
<keyword evidence="2" id="KW-1185">Reference proteome</keyword>